<organism evidence="1 2">
    <name type="scientific">Glycomyces harbinensis</name>
    <dbReference type="NCBI Taxonomy" id="58114"/>
    <lineage>
        <taxon>Bacteria</taxon>
        <taxon>Bacillati</taxon>
        <taxon>Actinomycetota</taxon>
        <taxon>Actinomycetes</taxon>
        <taxon>Glycomycetales</taxon>
        <taxon>Glycomycetaceae</taxon>
        <taxon>Glycomyces</taxon>
    </lineage>
</organism>
<accession>A0A1G7C8D4</accession>
<dbReference type="Proteomes" id="UP000198949">
    <property type="component" value="Unassembled WGS sequence"/>
</dbReference>
<dbReference type="NCBIfam" id="TIGR03544">
    <property type="entry name" value="DivI1A_domain"/>
    <property type="match status" value="2"/>
</dbReference>
<dbReference type="InterPro" id="IPR019933">
    <property type="entry name" value="DivIVA_domain"/>
</dbReference>
<dbReference type="EMBL" id="FNAD01000019">
    <property type="protein sequence ID" value="SDE35578.1"/>
    <property type="molecule type" value="Genomic_DNA"/>
</dbReference>
<keyword evidence="2" id="KW-1185">Reference proteome</keyword>
<dbReference type="STRING" id="58114.SAMN05216270_11917"/>
<protein>
    <submittedName>
        <fullName evidence="1">DivIVA domain-containing protein</fullName>
    </submittedName>
</protein>
<evidence type="ECO:0000313" key="1">
    <source>
        <dbReference type="EMBL" id="SDE35578.1"/>
    </source>
</evidence>
<evidence type="ECO:0000313" key="2">
    <source>
        <dbReference type="Proteomes" id="UP000198949"/>
    </source>
</evidence>
<dbReference type="OrthoDB" id="5198800at2"/>
<sequence length="71" mass="7955">MENPFFSVRFRGYDRAQVDRAVARIRTATDAGAPPHPDSLTNLGFQLTMRGYDTGEVDEYFAEVARSLRGS</sequence>
<dbReference type="RefSeq" id="WP_091040000.1">
    <property type="nucleotide sequence ID" value="NZ_FNAD01000019.1"/>
</dbReference>
<name>A0A1G7C8D4_9ACTN</name>
<reference evidence="2" key="1">
    <citation type="submission" date="2016-10" db="EMBL/GenBank/DDBJ databases">
        <authorList>
            <person name="Varghese N."/>
            <person name="Submissions S."/>
        </authorList>
    </citation>
    <scope>NUCLEOTIDE SEQUENCE [LARGE SCALE GENOMIC DNA]</scope>
    <source>
        <strain evidence="2">CGMCC 4.3516</strain>
    </source>
</reference>
<proteinExistence type="predicted"/>
<gene>
    <name evidence="1" type="ORF">SAMN05216270_11917</name>
</gene>
<dbReference type="AlphaFoldDB" id="A0A1G7C8D4"/>